<protein>
    <recommendedName>
        <fullName evidence="4">Glycosyl transferase family 25 domain-containing protein</fullName>
    </recommendedName>
</protein>
<feature type="domain" description="Glycosyl transferase family 25" evidence="4">
    <location>
        <begin position="54"/>
        <end position="156"/>
    </location>
</feature>
<keyword evidence="6" id="KW-1185">Reference proteome</keyword>
<keyword evidence="3" id="KW-0808">Transferase</keyword>
<dbReference type="AlphaFoldDB" id="A0AA39WJ33"/>
<comment type="similarity">
    <text evidence="1">Belongs to the glycosyltransferase 25 family.</text>
</comment>
<proteinExistence type="inferred from homology"/>
<evidence type="ECO:0000256" key="2">
    <source>
        <dbReference type="ARBA" id="ARBA00022676"/>
    </source>
</evidence>
<dbReference type="PANTHER" id="PTHR10730">
    <property type="entry name" value="PROCOLLAGEN-LYSINE,2-OXOGLUTARATE 5-DIOXYGENASE/GLYCOSYLTRANSFERASE 25 FAMILY MEMBER"/>
    <property type="match status" value="1"/>
</dbReference>
<dbReference type="InterPro" id="IPR002654">
    <property type="entry name" value="Glyco_trans_25"/>
</dbReference>
<dbReference type="Proteomes" id="UP001175000">
    <property type="component" value="Unassembled WGS sequence"/>
</dbReference>
<evidence type="ECO:0000256" key="3">
    <source>
        <dbReference type="ARBA" id="ARBA00022679"/>
    </source>
</evidence>
<dbReference type="InterPro" id="IPR050757">
    <property type="entry name" value="Collagen_mod_GT25"/>
</dbReference>
<dbReference type="CDD" id="cd06532">
    <property type="entry name" value="Glyco_transf_25"/>
    <property type="match status" value="1"/>
</dbReference>
<evidence type="ECO:0000313" key="5">
    <source>
        <dbReference type="EMBL" id="KAK0616344.1"/>
    </source>
</evidence>
<accession>A0AA39WJ33</accession>
<sequence>MLFSTRIVAVALTFLIVLFLLLKPTKLRQLSPLQYLKLYGKGSQEILNATLGFQEVLILNLPERTDRRDAMTLAAALSEIGVTWIDGVAGKDVPDKVMPGDSVDKGIASGNKGSWRAHMNALQRVVEKNMTSALILEDDADWDVRLKSQLQVFAQAARAFTQPPSSGSSLTKADLWRSDVSSDHTNADVFLGELPSDLHPKLTPYGDKWDVLWLGHCGTEFPKKSATAEANPKEISGHVVDDAHRPSLLRVVIPNDPTVPAPDHLKAHPFALKDALAEEYPPHTRVVHASSATTCTQAYAVSQQGARRLLWQFGLQTLTNGWDFMLKDWCDGAYVASEENASGYKRKGPVCVTVQPPLFSHHYGKGAASDITAPGGGFIKKDKEMTPYIRLSVRLNMGKLVAGERFDDLADQFAD</sequence>
<dbReference type="Pfam" id="PF01755">
    <property type="entry name" value="Glyco_transf_25"/>
    <property type="match status" value="1"/>
</dbReference>
<gene>
    <name evidence="5" type="ORF">B0T14DRAFT_604658</name>
</gene>
<organism evidence="5 6">
    <name type="scientific">Immersiella caudata</name>
    <dbReference type="NCBI Taxonomy" id="314043"/>
    <lineage>
        <taxon>Eukaryota</taxon>
        <taxon>Fungi</taxon>
        <taxon>Dikarya</taxon>
        <taxon>Ascomycota</taxon>
        <taxon>Pezizomycotina</taxon>
        <taxon>Sordariomycetes</taxon>
        <taxon>Sordariomycetidae</taxon>
        <taxon>Sordariales</taxon>
        <taxon>Lasiosphaeriaceae</taxon>
        <taxon>Immersiella</taxon>
    </lineage>
</organism>
<evidence type="ECO:0000256" key="1">
    <source>
        <dbReference type="ARBA" id="ARBA00006721"/>
    </source>
</evidence>
<reference evidence="5" key="1">
    <citation type="submission" date="2023-06" db="EMBL/GenBank/DDBJ databases">
        <title>Genome-scale phylogeny and comparative genomics of the fungal order Sordariales.</title>
        <authorList>
            <consortium name="Lawrence Berkeley National Laboratory"/>
            <person name="Hensen N."/>
            <person name="Bonometti L."/>
            <person name="Westerberg I."/>
            <person name="Brannstrom I.O."/>
            <person name="Guillou S."/>
            <person name="Cros-Aarteil S."/>
            <person name="Calhoun S."/>
            <person name="Haridas S."/>
            <person name="Kuo A."/>
            <person name="Mondo S."/>
            <person name="Pangilinan J."/>
            <person name="Riley R."/>
            <person name="Labutti K."/>
            <person name="Andreopoulos B."/>
            <person name="Lipzen A."/>
            <person name="Chen C."/>
            <person name="Yanf M."/>
            <person name="Daum C."/>
            <person name="Ng V."/>
            <person name="Clum A."/>
            <person name="Steindorff A."/>
            <person name="Ohm R."/>
            <person name="Martin F."/>
            <person name="Silar P."/>
            <person name="Natvig D."/>
            <person name="Lalanne C."/>
            <person name="Gautier V."/>
            <person name="Ament-Velasquez S.L."/>
            <person name="Kruys A."/>
            <person name="Hutchinson M.I."/>
            <person name="Powell A.J."/>
            <person name="Barry K."/>
            <person name="Miller A.N."/>
            <person name="Grigoriev I.V."/>
            <person name="Debuchy R."/>
            <person name="Gladieux P."/>
            <person name="Thoren M.H."/>
            <person name="Johannesson H."/>
        </authorList>
    </citation>
    <scope>NUCLEOTIDE SEQUENCE</scope>
    <source>
        <strain evidence="5">CBS 606.72</strain>
    </source>
</reference>
<evidence type="ECO:0000259" key="4">
    <source>
        <dbReference type="Pfam" id="PF01755"/>
    </source>
</evidence>
<dbReference type="EMBL" id="JAULSU010000005">
    <property type="protein sequence ID" value="KAK0616344.1"/>
    <property type="molecule type" value="Genomic_DNA"/>
</dbReference>
<name>A0AA39WJ33_9PEZI</name>
<comment type="caution">
    <text evidence="5">The sequence shown here is derived from an EMBL/GenBank/DDBJ whole genome shotgun (WGS) entry which is preliminary data.</text>
</comment>
<dbReference type="PANTHER" id="PTHR10730:SF53">
    <property type="entry name" value="GLYCOSYLTRANSFERASE 25 FAMILY MEMBER"/>
    <property type="match status" value="1"/>
</dbReference>
<keyword evidence="2" id="KW-0328">Glycosyltransferase</keyword>
<dbReference type="GO" id="GO:0016740">
    <property type="term" value="F:transferase activity"/>
    <property type="evidence" value="ECO:0007669"/>
    <property type="project" value="UniProtKB-KW"/>
</dbReference>
<evidence type="ECO:0000313" key="6">
    <source>
        <dbReference type="Proteomes" id="UP001175000"/>
    </source>
</evidence>